<proteinExistence type="predicted"/>
<name>A0A8K0F2Q4_ANDGO</name>
<dbReference type="OrthoDB" id="8068875at2759"/>
<keyword evidence="4" id="KW-1185">Reference proteome</keyword>
<feature type="repeat" description="RCC1" evidence="2">
    <location>
        <begin position="104"/>
        <end position="157"/>
    </location>
</feature>
<dbReference type="PROSITE" id="PS00626">
    <property type="entry name" value="RCC1_2"/>
    <property type="match status" value="1"/>
</dbReference>
<dbReference type="AlphaFoldDB" id="A0A8K0F2Q4"/>
<dbReference type="PROSITE" id="PS50012">
    <property type="entry name" value="RCC1_3"/>
    <property type="match status" value="5"/>
</dbReference>
<dbReference type="InterPro" id="IPR000408">
    <property type="entry name" value="Reg_chr_condens"/>
</dbReference>
<protein>
    <submittedName>
        <fullName evidence="3">Mitochondrial regulator_of_chromosome_condensation_(RCC1)_repeat-containing_protein</fullName>
    </submittedName>
</protein>
<sequence length="481" mass="51998">MATRTTKAPAQTAKYSHSVFRSPTLLPDIGGRKVWRVASGAHHCIFLTRDGLVYGLGSNAHGQLGLGKSKKYASVPTLVASLSSHAVIDIACGYFHTILLTTSQQVFVCGWNKYGQCVRPSSNAEYIFEPTWIPTLDSLGIHAMAAGSLHSVFATDRGVVYACGDCMYAQTGPWKNNPKSENLHNKSLSYFSSSGDSISGDRSEGERKRPFHPFVVHAGRSPSLSNSVKLEASFRPGSAAAAFTPISPALSAASPNSSVSKTQKREHSRYSDHLTLVLDNVYSKSLSCGDFHTLILDSRQSTLWTWGRNGLSGRLGIGSASEKYETPQIVLKFPDMLRKYEEAVCMVSCGDFHSAACTSSGSLYLWGSGENGRLGTGSEDFNELAPVRINESFPVENPYVVEVRCGGGHTVCRTFDGTVFAWGSNIYGKLGLGHERNVSTPHSVQLSHHIHGKCIGLSAGLFHTLFQMEDGSVFLTGKLIC</sequence>
<feature type="repeat" description="RCC1" evidence="2">
    <location>
        <begin position="301"/>
        <end position="360"/>
    </location>
</feature>
<accession>A0A8K0F2Q4</accession>
<dbReference type="SUPFAM" id="SSF50985">
    <property type="entry name" value="RCC1/BLIP-II"/>
    <property type="match status" value="1"/>
</dbReference>
<dbReference type="Proteomes" id="UP000799049">
    <property type="component" value="Unassembled WGS sequence"/>
</dbReference>
<evidence type="ECO:0000256" key="2">
    <source>
        <dbReference type="PROSITE-ProRule" id="PRU00235"/>
    </source>
</evidence>
<evidence type="ECO:0000313" key="4">
    <source>
        <dbReference type="Proteomes" id="UP000799049"/>
    </source>
</evidence>
<dbReference type="InterPro" id="IPR009091">
    <property type="entry name" value="RCC1/BLIP-II"/>
</dbReference>
<dbReference type="PANTHER" id="PTHR22870">
    <property type="entry name" value="REGULATOR OF CHROMOSOME CONDENSATION"/>
    <property type="match status" value="1"/>
</dbReference>
<dbReference type="InterPro" id="IPR051210">
    <property type="entry name" value="Ub_ligase/GEF_domain"/>
</dbReference>
<keyword evidence="1" id="KW-0677">Repeat</keyword>
<comment type="caution">
    <text evidence="3">The sequence shown here is derived from an EMBL/GenBank/DDBJ whole genome shotgun (WGS) entry which is preliminary data.</text>
</comment>
<dbReference type="PRINTS" id="PR00633">
    <property type="entry name" value="RCCNDNSATION"/>
</dbReference>
<dbReference type="Pfam" id="PF00415">
    <property type="entry name" value="RCC1"/>
    <property type="match status" value="5"/>
</dbReference>
<organism evidence="3 4">
    <name type="scientific">Andalucia godoyi</name>
    <name type="common">Flagellate</name>
    <dbReference type="NCBI Taxonomy" id="505711"/>
    <lineage>
        <taxon>Eukaryota</taxon>
        <taxon>Discoba</taxon>
        <taxon>Jakobida</taxon>
        <taxon>Andalucina</taxon>
        <taxon>Andaluciidae</taxon>
        <taxon>Andalucia</taxon>
    </lineage>
</organism>
<reference evidence="3" key="1">
    <citation type="submission" date="2019-09" db="EMBL/GenBank/DDBJ databases">
        <title>The Mitochondrial Proteome of the Jakobid, Andalucia godoyi, a Protist With the Most Gene-Rich and Bacteria-Like Mitochondrial Genome.</title>
        <authorList>
            <person name="Gray M.W."/>
            <person name="Burger G."/>
            <person name="Derelle R."/>
            <person name="Klimes V."/>
            <person name="Leger M."/>
            <person name="Sarrasin M."/>
            <person name="Vlcek C."/>
            <person name="Roger A.J."/>
            <person name="Elias M."/>
            <person name="Lang B.F."/>
        </authorList>
    </citation>
    <scope>NUCLEOTIDE SEQUENCE</scope>
    <source>
        <strain evidence="3">And28</strain>
    </source>
</reference>
<evidence type="ECO:0000256" key="1">
    <source>
        <dbReference type="ARBA" id="ARBA00022737"/>
    </source>
</evidence>
<gene>
    <name evidence="3" type="ORF">ANDGO_04061</name>
</gene>
<dbReference type="Gene3D" id="2.130.10.30">
    <property type="entry name" value="Regulator of chromosome condensation 1/beta-lactamase-inhibitor protein II"/>
    <property type="match status" value="2"/>
</dbReference>
<feature type="repeat" description="RCC1" evidence="2">
    <location>
        <begin position="361"/>
        <end position="416"/>
    </location>
</feature>
<dbReference type="PANTHER" id="PTHR22870:SF408">
    <property type="entry name" value="OS09G0560450 PROTEIN"/>
    <property type="match status" value="1"/>
</dbReference>
<dbReference type="EMBL" id="VRVR01000029">
    <property type="protein sequence ID" value="KAF0852570.1"/>
    <property type="molecule type" value="Genomic_DNA"/>
</dbReference>
<evidence type="ECO:0000313" key="3">
    <source>
        <dbReference type="EMBL" id="KAF0852570.1"/>
    </source>
</evidence>
<feature type="repeat" description="RCC1" evidence="2">
    <location>
        <begin position="51"/>
        <end position="103"/>
    </location>
</feature>
<feature type="repeat" description="RCC1" evidence="2">
    <location>
        <begin position="417"/>
        <end position="470"/>
    </location>
</feature>